<dbReference type="GO" id="GO:0000470">
    <property type="term" value="P:maturation of LSU-rRNA"/>
    <property type="evidence" value="ECO:0007669"/>
    <property type="project" value="TreeGrafter"/>
</dbReference>
<sequence>MYSMALMRGVNGLTDTANQRGVVASSVASIASSLGLPGWLVDLRHDISHNDLPELGCLRLGAAQLLGFVLENYWDKKKAAVFKRLQSAHSLLLRYKTVSKKTLGGGKETQAALAESCKVFISSTPPSLVEPAALHFLVECAHSPGLERWGLESTIEENASVHALEVVKRGALIPANPKVYTEDEAGFELCVKRFRPLLVSIQNLRASFSARLLSALVKFVLSEEVTEECQWEKGDGGESEATPRSQSLPKSNEYTFLRVSTQTAANPSNQHELEHEAGKARKLFFAVRWIEYLLSRDYVSQFHPKAAIFKKSGPNLREKAQGKWRSDEIAFMKEPIYLKEMGYPLNAITDELEAVKESGLGPLGAHLLNIFLVTVAESRQRILKRRHLQPEGKYQLQGPSKARILSPPPKDQRHMSLEEMEAICSTDSEPEW</sequence>
<dbReference type="Proteomes" id="UP001165082">
    <property type="component" value="Unassembled WGS sequence"/>
</dbReference>
<dbReference type="InterPro" id="IPR007174">
    <property type="entry name" value="Las1"/>
</dbReference>
<evidence type="ECO:0000313" key="2">
    <source>
        <dbReference type="EMBL" id="GMH67740.1"/>
    </source>
</evidence>
<dbReference type="GO" id="GO:0004519">
    <property type="term" value="F:endonuclease activity"/>
    <property type="evidence" value="ECO:0007669"/>
    <property type="project" value="InterPro"/>
</dbReference>
<dbReference type="AlphaFoldDB" id="A0A9W7AD40"/>
<keyword evidence="3" id="KW-1185">Reference proteome</keyword>
<dbReference type="PANTHER" id="PTHR15002:SF0">
    <property type="entry name" value="RIBOSOMAL BIOGENESIS PROTEIN LAS1L"/>
    <property type="match status" value="1"/>
</dbReference>
<dbReference type="PANTHER" id="PTHR15002">
    <property type="entry name" value="RIBOSOMAL BIOGENESIS PROTEIN LAS1L"/>
    <property type="match status" value="1"/>
</dbReference>
<evidence type="ECO:0000256" key="1">
    <source>
        <dbReference type="SAM" id="MobiDB-lite"/>
    </source>
</evidence>
<reference evidence="2" key="1">
    <citation type="submission" date="2022-07" db="EMBL/GenBank/DDBJ databases">
        <title>Genome analysis of Parmales, a sister group of diatoms, reveals the evolutionary specialization of diatoms from phago-mixotrophs to photoautotrophs.</title>
        <authorList>
            <person name="Ban H."/>
            <person name="Sato S."/>
            <person name="Yoshikawa S."/>
            <person name="Kazumasa Y."/>
            <person name="Nakamura Y."/>
            <person name="Ichinomiya M."/>
            <person name="Saitoh K."/>
            <person name="Sato N."/>
            <person name="Blanc-Mathieu R."/>
            <person name="Endo H."/>
            <person name="Kuwata A."/>
            <person name="Ogata H."/>
        </authorList>
    </citation>
    <scope>NUCLEOTIDE SEQUENCE</scope>
</reference>
<dbReference type="Pfam" id="PF04031">
    <property type="entry name" value="Las1"/>
    <property type="match status" value="1"/>
</dbReference>
<accession>A0A9W7AD40</accession>
<dbReference type="GO" id="GO:0090730">
    <property type="term" value="C:Las1 complex"/>
    <property type="evidence" value="ECO:0007669"/>
    <property type="project" value="InterPro"/>
</dbReference>
<feature type="region of interest" description="Disordered" evidence="1">
    <location>
        <begin position="392"/>
        <end position="414"/>
    </location>
</feature>
<organism evidence="2 3">
    <name type="scientific">Triparma retinervis</name>
    <dbReference type="NCBI Taxonomy" id="2557542"/>
    <lineage>
        <taxon>Eukaryota</taxon>
        <taxon>Sar</taxon>
        <taxon>Stramenopiles</taxon>
        <taxon>Ochrophyta</taxon>
        <taxon>Bolidophyceae</taxon>
        <taxon>Parmales</taxon>
        <taxon>Triparmaceae</taxon>
        <taxon>Triparma</taxon>
    </lineage>
</organism>
<name>A0A9W7AD40_9STRA</name>
<comment type="caution">
    <text evidence="2">The sequence shown here is derived from an EMBL/GenBank/DDBJ whole genome shotgun (WGS) entry which is preliminary data.</text>
</comment>
<proteinExistence type="predicted"/>
<dbReference type="OrthoDB" id="10263222at2759"/>
<dbReference type="GO" id="GO:0030687">
    <property type="term" value="C:preribosome, large subunit precursor"/>
    <property type="evidence" value="ECO:0007669"/>
    <property type="project" value="TreeGrafter"/>
</dbReference>
<dbReference type="GO" id="GO:0000460">
    <property type="term" value="P:maturation of 5.8S rRNA"/>
    <property type="evidence" value="ECO:0007669"/>
    <property type="project" value="TreeGrafter"/>
</dbReference>
<dbReference type="EMBL" id="BRXZ01001303">
    <property type="protein sequence ID" value="GMH67740.1"/>
    <property type="molecule type" value="Genomic_DNA"/>
</dbReference>
<evidence type="ECO:0008006" key="4">
    <source>
        <dbReference type="Google" id="ProtNLM"/>
    </source>
</evidence>
<gene>
    <name evidence="2" type="ORF">TrRE_jg4825</name>
</gene>
<evidence type="ECO:0000313" key="3">
    <source>
        <dbReference type="Proteomes" id="UP001165082"/>
    </source>
</evidence>
<protein>
    <recommendedName>
        <fullName evidence="4">Las1-like protein</fullName>
    </recommendedName>
</protein>